<proteinExistence type="predicted"/>
<feature type="coiled-coil region" evidence="1">
    <location>
        <begin position="54"/>
        <end position="81"/>
    </location>
</feature>
<feature type="coiled-coil region" evidence="1">
    <location>
        <begin position="300"/>
        <end position="355"/>
    </location>
</feature>
<gene>
    <name evidence="3" type="ORF">M5K25_023101</name>
</gene>
<feature type="compositionally biased region" description="Basic and acidic residues" evidence="2">
    <location>
        <begin position="479"/>
        <end position="489"/>
    </location>
</feature>
<dbReference type="PANTHER" id="PTHR35164:SF9">
    <property type="entry name" value="EXPRESSED PROTEIN"/>
    <property type="match status" value="1"/>
</dbReference>
<evidence type="ECO:0000256" key="2">
    <source>
        <dbReference type="SAM" id="MobiDB-lite"/>
    </source>
</evidence>
<feature type="coiled-coil region" evidence="1">
    <location>
        <begin position="205"/>
        <end position="260"/>
    </location>
</feature>
<dbReference type="Proteomes" id="UP001552299">
    <property type="component" value="Unassembled WGS sequence"/>
</dbReference>
<evidence type="ECO:0000313" key="4">
    <source>
        <dbReference type="Proteomes" id="UP001552299"/>
    </source>
</evidence>
<sequence>MLPSASNPKSTSVKMSIGSFVSPEFQDSVLSKVAEWKPFSKFQSFQEKQRSIEVSETQLDLSELHEELRRANEERSLAFEEFVKLKRMNGKSMQDIDKIRLTELQAEKAMESERKMLESMIHQTKQLEQAKISLEEAKLDVRNLQENIRMMQDSTGINRRSLDNNESLEPVGTQEEMRQLRNDLRLALDAEEKSKKAMDDFAIALKEVSTEANQANAELIIIQSELEKTREEAKCDNSLLKSTEQKLVEALDLYDRMKLEYQESVVTWMDKEENMVNCIRISEEHLTKEKQENSRVINAWKNAREENTKLREIIKQAVNEATMVKEALENARNENSQLKNQLFEKENALQKIRHDYDSLKVSEVAALDCVRELKSLLASSSSTKDSNKTSKSSEIGSFRLSKATIHGAKMNKCLKIFPSEKWKPDYYPVSNIRRRSMSESATFKGSILDKDRPHETKKMMRTSSSDISDIQAPLFNVERGNKSLDKPDDLEGLQFSDTGKESHKKKKTVLGRLGDTLRRRSIGY</sequence>
<accession>A0ABD0U793</accession>
<organism evidence="3 4">
    <name type="scientific">Dendrobium thyrsiflorum</name>
    <name type="common">Pinecone-like raceme dendrobium</name>
    <name type="synonym">Orchid</name>
    <dbReference type="NCBI Taxonomy" id="117978"/>
    <lineage>
        <taxon>Eukaryota</taxon>
        <taxon>Viridiplantae</taxon>
        <taxon>Streptophyta</taxon>
        <taxon>Embryophyta</taxon>
        <taxon>Tracheophyta</taxon>
        <taxon>Spermatophyta</taxon>
        <taxon>Magnoliopsida</taxon>
        <taxon>Liliopsida</taxon>
        <taxon>Asparagales</taxon>
        <taxon>Orchidaceae</taxon>
        <taxon>Epidendroideae</taxon>
        <taxon>Malaxideae</taxon>
        <taxon>Dendrobiinae</taxon>
        <taxon>Dendrobium</taxon>
    </lineage>
</organism>
<evidence type="ECO:0000256" key="1">
    <source>
        <dbReference type="SAM" id="Coils"/>
    </source>
</evidence>
<dbReference type="PANTHER" id="PTHR35164">
    <property type="entry name" value="EXPRESSED PROTEIN"/>
    <property type="match status" value="1"/>
</dbReference>
<keyword evidence="4" id="KW-1185">Reference proteome</keyword>
<dbReference type="EMBL" id="JANQDX010000017">
    <property type="protein sequence ID" value="KAL0908599.1"/>
    <property type="molecule type" value="Genomic_DNA"/>
</dbReference>
<evidence type="ECO:0008006" key="5">
    <source>
        <dbReference type="Google" id="ProtNLM"/>
    </source>
</evidence>
<reference evidence="3 4" key="1">
    <citation type="journal article" date="2024" name="Plant Biotechnol. J.">
        <title>Dendrobium thyrsiflorum genome and its molecular insights into genes involved in important horticultural traits.</title>
        <authorList>
            <person name="Chen B."/>
            <person name="Wang J.Y."/>
            <person name="Zheng P.J."/>
            <person name="Li K.L."/>
            <person name="Liang Y.M."/>
            <person name="Chen X.F."/>
            <person name="Zhang C."/>
            <person name="Zhao X."/>
            <person name="He X."/>
            <person name="Zhang G.Q."/>
            <person name="Liu Z.J."/>
            <person name="Xu Q."/>
        </authorList>
    </citation>
    <scope>NUCLEOTIDE SEQUENCE [LARGE SCALE GENOMIC DNA]</scope>
    <source>
        <strain evidence="3">GZMU011</strain>
    </source>
</reference>
<evidence type="ECO:0000313" key="3">
    <source>
        <dbReference type="EMBL" id="KAL0908599.1"/>
    </source>
</evidence>
<feature type="coiled-coil region" evidence="1">
    <location>
        <begin position="117"/>
        <end position="154"/>
    </location>
</feature>
<dbReference type="AlphaFoldDB" id="A0ABD0U793"/>
<protein>
    <recommendedName>
        <fullName evidence="5">WEB family protein</fullName>
    </recommendedName>
</protein>
<comment type="caution">
    <text evidence="3">The sequence shown here is derived from an EMBL/GenBank/DDBJ whole genome shotgun (WGS) entry which is preliminary data.</text>
</comment>
<keyword evidence="1" id="KW-0175">Coiled coil</keyword>
<feature type="region of interest" description="Disordered" evidence="2">
    <location>
        <begin position="479"/>
        <end position="512"/>
    </location>
</feature>
<name>A0ABD0U793_DENTH</name>